<keyword evidence="2" id="KW-0201">Cytochrome c-type biogenesis</keyword>
<dbReference type="PANTHER" id="PTHR42852">
    <property type="entry name" value="THIOL:DISULFIDE INTERCHANGE PROTEIN DSBE"/>
    <property type="match status" value="1"/>
</dbReference>
<dbReference type="InterPro" id="IPR012336">
    <property type="entry name" value="Thioredoxin-like_fold"/>
</dbReference>
<name>J9GNI5_9ZZZZ</name>
<organism evidence="6">
    <name type="scientific">gut metagenome</name>
    <dbReference type="NCBI Taxonomy" id="749906"/>
    <lineage>
        <taxon>unclassified sequences</taxon>
        <taxon>metagenomes</taxon>
        <taxon>organismal metagenomes</taxon>
    </lineage>
</organism>
<dbReference type="PROSITE" id="PS51352">
    <property type="entry name" value="THIOREDOXIN_2"/>
    <property type="match status" value="1"/>
</dbReference>
<dbReference type="Pfam" id="PF13905">
    <property type="entry name" value="Thioredoxin_8"/>
    <property type="match status" value="1"/>
</dbReference>
<evidence type="ECO:0000313" key="6">
    <source>
        <dbReference type="EMBL" id="EJX09189.1"/>
    </source>
</evidence>
<protein>
    <submittedName>
        <fullName evidence="6">Antioxidant, AhpC/TSA family</fullName>
    </submittedName>
</protein>
<evidence type="ECO:0000256" key="1">
    <source>
        <dbReference type="ARBA" id="ARBA00004196"/>
    </source>
</evidence>
<dbReference type="InterPro" id="IPR013766">
    <property type="entry name" value="Thioredoxin_domain"/>
</dbReference>
<accession>J9GNI5</accession>
<evidence type="ECO:0000256" key="2">
    <source>
        <dbReference type="ARBA" id="ARBA00022748"/>
    </source>
</evidence>
<gene>
    <name evidence="6" type="ORF">EVA_02669</name>
</gene>
<evidence type="ECO:0000256" key="4">
    <source>
        <dbReference type="ARBA" id="ARBA00023284"/>
    </source>
</evidence>
<keyword evidence="4" id="KW-0676">Redox-active center</keyword>
<dbReference type="InterPro" id="IPR050553">
    <property type="entry name" value="Thioredoxin_ResA/DsbE_sf"/>
</dbReference>
<dbReference type="InterPro" id="IPR025380">
    <property type="entry name" value="DUF4369"/>
</dbReference>
<dbReference type="SUPFAM" id="SSF52833">
    <property type="entry name" value="Thioredoxin-like"/>
    <property type="match status" value="1"/>
</dbReference>
<dbReference type="Gene3D" id="3.40.30.10">
    <property type="entry name" value="Glutaredoxin"/>
    <property type="match status" value="1"/>
</dbReference>
<dbReference type="AlphaFoldDB" id="J9GNI5"/>
<dbReference type="EMBL" id="AMCI01000441">
    <property type="protein sequence ID" value="EJX09189.1"/>
    <property type="molecule type" value="Genomic_DNA"/>
</dbReference>
<dbReference type="InterPro" id="IPR036249">
    <property type="entry name" value="Thioredoxin-like_sf"/>
</dbReference>
<sequence>MKKGIMYMLTACCLLACSQSVQNEVSISGDIDGLHSDTLYLYGMDELRDRIDTLVADDGRFAFTTTVDTITPAFLLLNKETEYPLFLDKGNKIKIKGNLNQSPVLTINGNSYNKEYTLFCQQLDTLKNPSESRKAQMAEQFILTHPSSFVSLYLLDAYFVQKEQPDFKKIEKLIENMTGILLDKKYIENLSEEIKQCEKTILGKYAPYFNLPNAEGKRITRSSDELKQKNLLIHFWASWADSATNARTNQELKRLYKQYKKNKHLAMLSISLDIDKEEWLKAVQRDTLSWEQVCDCDGFHSEVARQYAVKQLPHTILLSPNGKIRAKDLQGEALEEEVKKAVTESEEKEKKNK</sequence>
<dbReference type="GO" id="GO:0030313">
    <property type="term" value="C:cell envelope"/>
    <property type="evidence" value="ECO:0007669"/>
    <property type="project" value="UniProtKB-SubCell"/>
</dbReference>
<comment type="caution">
    <text evidence="6">The sequence shown here is derived from an EMBL/GenBank/DDBJ whole genome shotgun (WGS) entry which is preliminary data.</text>
</comment>
<dbReference type="GO" id="GO:0017004">
    <property type="term" value="P:cytochrome complex assembly"/>
    <property type="evidence" value="ECO:0007669"/>
    <property type="project" value="UniProtKB-KW"/>
</dbReference>
<comment type="subcellular location">
    <subcellularLocation>
        <location evidence="1">Cell envelope</location>
    </subcellularLocation>
</comment>
<proteinExistence type="predicted"/>
<reference evidence="6" key="1">
    <citation type="journal article" date="2012" name="PLoS ONE">
        <title>Gene sets for utilization of primary and secondary nutrition supplies in the distal gut of endangered iberian lynx.</title>
        <authorList>
            <person name="Alcaide M."/>
            <person name="Messina E."/>
            <person name="Richter M."/>
            <person name="Bargiela R."/>
            <person name="Peplies J."/>
            <person name="Huws S.A."/>
            <person name="Newbold C.J."/>
            <person name="Golyshin P.N."/>
            <person name="Simon M.A."/>
            <person name="Lopez G."/>
            <person name="Yakimov M.M."/>
            <person name="Ferrer M."/>
        </authorList>
    </citation>
    <scope>NUCLEOTIDE SEQUENCE</scope>
</reference>
<dbReference type="CDD" id="cd02966">
    <property type="entry name" value="TlpA_like_family"/>
    <property type="match status" value="1"/>
</dbReference>
<evidence type="ECO:0000256" key="3">
    <source>
        <dbReference type="ARBA" id="ARBA00023157"/>
    </source>
</evidence>
<dbReference type="PANTHER" id="PTHR42852:SF6">
    <property type="entry name" value="THIOL:DISULFIDE INTERCHANGE PROTEIN DSBE"/>
    <property type="match status" value="1"/>
</dbReference>
<dbReference type="Pfam" id="PF14289">
    <property type="entry name" value="DUF4369"/>
    <property type="match status" value="1"/>
</dbReference>
<feature type="domain" description="Thioredoxin" evidence="5">
    <location>
        <begin position="200"/>
        <end position="347"/>
    </location>
</feature>
<keyword evidence="3" id="KW-1015">Disulfide bond</keyword>
<evidence type="ECO:0000259" key="5">
    <source>
        <dbReference type="PROSITE" id="PS51352"/>
    </source>
</evidence>